<dbReference type="Proteomes" id="UP000178448">
    <property type="component" value="Unassembled WGS sequence"/>
</dbReference>
<organism evidence="1 2">
    <name type="scientific">Candidatus Gottesmanbacteria bacterium RBG_16_52_11</name>
    <dbReference type="NCBI Taxonomy" id="1798374"/>
    <lineage>
        <taxon>Bacteria</taxon>
        <taxon>Candidatus Gottesmaniibacteriota</taxon>
    </lineage>
</organism>
<gene>
    <name evidence="1" type="ORF">A2Z33_00545</name>
</gene>
<reference evidence="1 2" key="1">
    <citation type="journal article" date="2016" name="Nat. Commun.">
        <title>Thousands of microbial genomes shed light on interconnected biogeochemical processes in an aquifer system.</title>
        <authorList>
            <person name="Anantharaman K."/>
            <person name="Brown C.T."/>
            <person name="Hug L.A."/>
            <person name="Sharon I."/>
            <person name="Castelle C.J."/>
            <person name="Probst A.J."/>
            <person name="Thomas B.C."/>
            <person name="Singh A."/>
            <person name="Wilkins M.J."/>
            <person name="Karaoz U."/>
            <person name="Brodie E.L."/>
            <person name="Williams K.H."/>
            <person name="Hubbard S.S."/>
            <person name="Banfield J.F."/>
        </authorList>
    </citation>
    <scope>NUCLEOTIDE SEQUENCE [LARGE SCALE GENOMIC DNA]</scope>
</reference>
<proteinExistence type="predicted"/>
<name>A0A1F5YMV1_9BACT</name>
<accession>A0A1F5YMV1</accession>
<evidence type="ECO:0000313" key="1">
    <source>
        <dbReference type="EMBL" id="OGG01510.1"/>
    </source>
</evidence>
<sequence length="75" mass="8632">MVMIITIRLPPSLTVMTFFYIQIYRILLTTNISDVELRADGIAREVRKLDLSPGGWITYRNLKVQIPVELAVLQN</sequence>
<protein>
    <submittedName>
        <fullName evidence="1">Uncharacterized protein</fullName>
    </submittedName>
</protein>
<comment type="caution">
    <text evidence="1">The sequence shown here is derived from an EMBL/GenBank/DDBJ whole genome shotgun (WGS) entry which is preliminary data.</text>
</comment>
<dbReference type="AlphaFoldDB" id="A0A1F5YMV1"/>
<dbReference type="EMBL" id="MFJD01000015">
    <property type="protein sequence ID" value="OGG01510.1"/>
    <property type="molecule type" value="Genomic_DNA"/>
</dbReference>
<evidence type="ECO:0000313" key="2">
    <source>
        <dbReference type="Proteomes" id="UP000178448"/>
    </source>
</evidence>